<proteinExistence type="inferred from homology"/>
<dbReference type="GO" id="GO:0045454">
    <property type="term" value="P:cell redox homeostasis"/>
    <property type="evidence" value="ECO:0007669"/>
    <property type="project" value="TreeGrafter"/>
</dbReference>
<feature type="domain" description="Thioredoxin" evidence="3">
    <location>
        <begin position="78"/>
        <end position="240"/>
    </location>
</feature>
<evidence type="ECO:0000313" key="4">
    <source>
        <dbReference type="EMBL" id="GIL53011.1"/>
    </source>
</evidence>
<organism evidence="4 5">
    <name type="scientific">Volvox africanus</name>
    <dbReference type="NCBI Taxonomy" id="51714"/>
    <lineage>
        <taxon>Eukaryota</taxon>
        <taxon>Viridiplantae</taxon>
        <taxon>Chlorophyta</taxon>
        <taxon>core chlorophytes</taxon>
        <taxon>Chlorophyceae</taxon>
        <taxon>CS clade</taxon>
        <taxon>Chlamydomonadales</taxon>
        <taxon>Volvocaceae</taxon>
        <taxon>Volvox</taxon>
    </lineage>
</organism>
<gene>
    <name evidence="4" type="ORF">Vafri_8721</name>
</gene>
<feature type="non-terminal residue" evidence="4">
    <location>
        <position position="1"/>
    </location>
</feature>
<dbReference type="PANTHER" id="PTHR43601">
    <property type="entry name" value="THIOREDOXIN, MITOCHONDRIAL"/>
    <property type="match status" value="1"/>
</dbReference>
<protein>
    <recommendedName>
        <fullName evidence="3">Thioredoxin domain-containing protein</fullName>
    </recommendedName>
</protein>
<keyword evidence="2" id="KW-0732">Signal</keyword>
<dbReference type="Pfam" id="PF00085">
    <property type="entry name" value="Thioredoxin"/>
    <property type="match status" value="1"/>
</dbReference>
<evidence type="ECO:0000256" key="2">
    <source>
        <dbReference type="SAM" id="SignalP"/>
    </source>
</evidence>
<accession>A0A8J4B2V9</accession>
<feature type="signal peptide" evidence="2">
    <location>
        <begin position="1"/>
        <end position="19"/>
    </location>
</feature>
<sequence>IPWRRIISIFLKVNHIVLSRRVAVSCTKMLQSASSFVAPTRADRALAHSFARPIINGGLNARLRIVRLQTALSDAVSESVGANVTGSTASVDGPVVEAKIPWYKKPCAFQEVHSVEELLAAVSPANNGGRMAVVDFYAGWCACCKSSFPALCRIPKNDLLAENFNFYKANIEVGDFASFIKKKGVRGIPYVLVFNSDGSDLIGMGASFKKMESLRKNLDFIATAEKKDFVLDPNGFVISR</sequence>
<comment type="similarity">
    <text evidence="1">Belongs to the thioredoxin family.</text>
</comment>
<reference evidence="4" key="1">
    <citation type="journal article" date="2021" name="Proc. Natl. Acad. Sci. U.S.A.">
        <title>Three genomes in the algal genus Volvox reveal the fate of a haploid sex-determining region after a transition to homothallism.</title>
        <authorList>
            <person name="Yamamoto K."/>
            <person name="Hamaji T."/>
            <person name="Kawai-Toyooka H."/>
            <person name="Matsuzaki R."/>
            <person name="Takahashi F."/>
            <person name="Nishimura Y."/>
            <person name="Kawachi M."/>
            <person name="Noguchi H."/>
            <person name="Minakuchi Y."/>
            <person name="Umen J.G."/>
            <person name="Toyoda A."/>
            <person name="Nozaki H."/>
        </authorList>
    </citation>
    <scope>NUCLEOTIDE SEQUENCE</scope>
    <source>
        <strain evidence="4">NIES-3780</strain>
    </source>
</reference>
<dbReference type="PANTHER" id="PTHR43601:SF32">
    <property type="entry name" value="THIOREDOXIN-LIKE 2-2, CHLOROPLASTIC"/>
    <property type="match status" value="1"/>
</dbReference>
<dbReference type="PROSITE" id="PS51352">
    <property type="entry name" value="THIOREDOXIN_2"/>
    <property type="match status" value="1"/>
</dbReference>
<name>A0A8J4B2V9_9CHLO</name>
<dbReference type="SUPFAM" id="SSF52833">
    <property type="entry name" value="Thioredoxin-like"/>
    <property type="match status" value="1"/>
</dbReference>
<dbReference type="Proteomes" id="UP000747399">
    <property type="component" value="Unassembled WGS sequence"/>
</dbReference>
<evidence type="ECO:0000259" key="3">
    <source>
        <dbReference type="PROSITE" id="PS51352"/>
    </source>
</evidence>
<keyword evidence="5" id="KW-1185">Reference proteome</keyword>
<comment type="caution">
    <text evidence="4">The sequence shown here is derived from an EMBL/GenBank/DDBJ whole genome shotgun (WGS) entry which is preliminary data.</text>
</comment>
<dbReference type="EMBL" id="BNCO01000014">
    <property type="protein sequence ID" value="GIL53011.1"/>
    <property type="molecule type" value="Genomic_DNA"/>
</dbReference>
<dbReference type="InterPro" id="IPR036249">
    <property type="entry name" value="Thioredoxin-like_sf"/>
</dbReference>
<evidence type="ECO:0000313" key="5">
    <source>
        <dbReference type="Proteomes" id="UP000747399"/>
    </source>
</evidence>
<dbReference type="InterPro" id="IPR013766">
    <property type="entry name" value="Thioredoxin_domain"/>
</dbReference>
<dbReference type="AlphaFoldDB" id="A0A8J4B2V9"/>
<dbReference type="Gene3D" id="3.40.30.10">
    <property type="entry name" value="Glutaredoxin"/>
    <property type="match status" value="1"/>
</dbReference>
<evidence type="ECO:0000256" key="1">
    <source>
        <dbReference type="ARBA" id="ARBA00008987"/>
    </source>
</evidence>
<feature type="chain" id="PRO_5035223304" description="Thioredoxin domain-containing protein" evidence="2">
    <location>
        <begin position="20"/>
        <end position="240"/>
    </location>
</feature>